<keyword evidence="3 10" id="KW-0813">Transport</keyword>
<evidence type="ECO:0000256" key="8">
    <source>
        <dbReference type="ARBA" id="ARBA00023140"/>
    </source>
</evidence>
<evidence type="ECO:0000256" key="7">
    <source>
        <dbReference type="ARBA" id="ARBA00023136"/>
    </source>
</evidence>
<organism evidence="12 13">
    <name type="scientific">Dictyostelium firmibasis</name>
    <dbReference type="NCBI Taxonomy" id="79012"/>
    <lineage>
        <taxon>Eukaryota</taxon>
        <taxon>Amoebozoa</taxon>
        <taxon>Evosea</taxon>
        <taxon>Eumycetozoa</taxon>
        <taxon>Dictyostelia</taxon>
        <taxon>Dictyosteliales</taxon>
        <taxon>Dictyosteliaceae</taxon>
        <taxon>Dictyostelium</taxon>
    </lineage>
</organism>
<keyword evidence="5" id="KW-0677">Repeat</keyword>
<evidence type="ECO:0000256" key="9">
    <source>
        <dbReference type="PROSITE-ProRule" id="PRU00282"/>
    </source>
</evidence>
<dbReference type="InterPro" id="IPR018108">
    <property type="entry name" value="MCP_transmembrane"/>
</dbReference>
<evidence type="ECO:0000313" key="13">
    <source>
        <dbReference type="Proteomes" id="UP001344447"/>
    </source>
</evidence>
<evidence type="ECO:0000256" key="11">
    <source>
        <dbReference type="SAM" id="Phobius"/>
    </source>
</evidence>
<evidence type="ECO:0000313" key="12">
    <source>
        <dbReference type="EMBL" id="KAK5574876.1"/>
    </source>
</evidence>
<sequence length="333" mass="36780">MSEKIHITQNSGNVDHTVEALGHAFAGGVAGMAAIALTYPFSTVSTRLQVQQKKQQQGQQSEITTVPYKNSVDAFKRIIKEENWKTLYSGLKSALIGIGASSFVYYYWYTLLKSISLKLRNKQELGTIENLAIAALAGMDKNSNFFSCANVLTTLPIWVVNTRLQINSDKGIVGQFKYIIKNEGFGGLYKGLIPALILVSNPSVQFVSYEKLRALWRRQSGRTKLGGLEVFILGAIAKLIAGIVTYPYLLVKSRLQSQSGASGPESQQYKGTIDAIVKIFKSDGFLGFFKGMPSKMVQTVIGAAFMFLVKDKVVIHSVAILFYLKRLLNNKRV</sequence>
<evidence type="ECO:0000256" key="6">
    <source>
        <dbReference type="ARBA" id="ARBA00022989"/>
    </source>
</evidence>
<gene>
    <name evidence="12" type="ORF">RB653_010130</name>
</gene>
<feature type="repeat" description="Solcar" evidence="9">
    <location>
        <begin position="225"/>
        <end position="316"/>
    </location>
</feature>
<dbReference type="GO" id="GO:0015217">
    <property type="term" value="F:ADP transmembrane transporter activity"/>
    <property type="evidence" value="ECO:0007669"/>
    <property type="project" value="TreeGrafter"/>
</dbReference>
<evidence type="ECO:0000256" key="2">
    <source>
        <dbReference type="ARBA" id="ARBA00006375"/>
    </source>
</evidence>
<dbReference type="PANTHER" id="PTHR45939:SF5">
    <property type="entry name" value="PEROXISOMAL MEMBRANE PROTEIN PMP34"/>
    <property type="match status" value="1"/>
</dbReference>
<keyword evidence="7 9" id="KW-0472">Membrane</keyword>
<keyword evidence="8" id="KW-0576">Peroxisome</keyword>
<dbReference type="GO" id="GO:0080122">
    <property type="term" value="F:AMP transmembrane transporter activity"/>
    <property type="evidence" value="ECO:0007669"/>
    <property type="project" value="TreeGrafter"/>
</dbReference>
<comment type="caution">
    <text evidence="12">The sequence shown here is derived from an EMBL/GenBank/DDBJ whole genome shotgun (WGS) entry which is preliminary data.</text>
</comment>
<accession>A0AAN7YLW1</accession>
<comment type="similarity">
    <text evidence="2 10">Belongs to the mitochondrial carrier (TC 2.A.29) family.</text>
</comment>
<dbReference type="SUPFAM" id="SSF103506">
    <property type="entry name" value="Mitochondrial carrier"/>
    <property type="match status" value="1"/>
</dbReference>
<evidence type="ECO:0000256" key="10">
    <source>
        <dbReference type="RuleBase" id="RU000488"/>
    </source>
</evidence>
<reference evidence="12 13" key="1">
    <citation type="submission" date="2023-11" db="EMBL/GenBank/DDBJ databases">
        <title>Dfirmibasis_genome.</title>
        <authorList>
            <person name="Edelbroek B."/>
            <person name="Kjellin J."/>
            <person name="Jerlstrom-Hultqvist J."/>
            <person name="Soderbom F."/>
        </authorList>
    </citation>
    <scope>NUCLEOTIDE SEQUENCE [LARGE SCALE GENOMIC DNA]</scope>
    <source>
        <strain evidence="12 13">TNS-C-14</strain>
    </source>
</reference>
<dbReference type="EMBL" id="JAVFKY010000006">
    <property type="protein sequence ID" value="KAK5574876.1"/>
    <property type="molecule type" value="Genomic_DNA"/>
</dbReference>
<feature type="repeat" description="Solcar" evidence="9">
    <location>
        <begin position="129"/>
        <end position="215"/>
    </location>
</feature>
<dbReference type="InterPro" id="IPR023395">
    <property type="entry name" value="MCP_dom_sf"/>
</dbReference>
<name>A0AAN7YLW1_9MYCE</name>
<feature type="transmembrane region" description="Helical" evidence="11">
    <location>
        <begin position="86"/>
        <end position="108"/>
    </location>
</feature>
<dbReference type="Gene3D" id="1.50.40.10">
    <property type="entry name" value="Mitochondrial carrier domain"/>
    <property type="match status" value="2"/>
</dbReference>
<keyword evidence="13" id="KW-1185">Reference proteome</keyword>
<feature type="transmembrane region" description="Helical" evidence="11">
    <location>
        <begin position="230"/>
        <end position="249"/>
    </location>
</feature>
<proteinExistence type="inferred from homology"/>
<evidence type="ECO:0000256" key="1">
    <source>
        <dbReference type="ARBA" id="ARBA00004585"/>
    </source>
</evidence>
<feature type="transmembrane region" description="Helical" evidence="11">
    <location>
        <begin position="20"/>
        <end position="39"/>
    </location>
</feature>
<protein>
    <submittedName>
        <fullName evidence="12">Uncharacterized protein</fullName>
    </submittedName>
</protein>
<dbReference type="AlphaFoldDB" id="A0AAN7YLW1"/>
<comment type="subcellular location">
    <subcellularLocation>
        <location evidence="1">Peroxisome membrane</location>
        <topology evidence="1">Multi-pass membrane protein</topology>
    </subcellularLocation>
</comment>
<dbReference type="GO" id="GO:0015228">
    <property type="term" value="F:coenzyme A transmembrane transporter activity"/>
    <property type="evidence" value="ECO:0007669"/>
    <property type="project" value="TreeGrafter"/>
</dbReference>
<evidence type="ECO:0000256" key="5">
    <source>
        <dbReference type="ARBA" id="ARBA00022737"/>
    </source>
</evidence>
<feature type="transmembrane region" description="Helical" evidence="11">
    <location>
        <begin position="191"/>
        <end position="209"/>
    </location>
</feature>
<keyword evidence="4 9" id="KW-0812">Transmembrane</keyword>
<dbReference type="Proteomes" id="UP001344447">
    <property type="component" value="Unassembled WGS sequence"/>
</dbReference>
<dbReference type="Pfam" id="PF00153">
    <property type="entry name" value="Mito_carr"/>
    <property type="match status" value="3"/>
</dbReference>
<dbReference type="GO" id="GO:0005778">
    <property type="term" value="C:peroxisomal membrane"/>
    <property type="evidence" value="ECO:0007669"/>
    <property type="project" value="UniProtKB-SubCell"/>
</dbReference>
<evidence type="ECO:0000256" key="3">
    <source>
        <dbReference type="ARBA" id="ARBA00022448"/>
    </source>
</evidence>
<keyword evidence="6 11" id="KW-1133">Transmembrane helix</keyword>
<dbReference type="GO" id="GO:0044610">
    <property type="term" value="F:FMN transmembrane transporter activity"/>
    <property type="evidence" value="ECO:0007669"/>
    <property type="project" value="TreeGrafter"/>
</dbReference>
<dbReference type="GO" id="GO:0015230">
    <property type="term" value="F:FAD transmembrane transporter activity"/>
    <property type="evidence" value="ECO:0007669"/>
    <property type="project" value="TreeGrafter"/>
</dbReference>
<dbReference type="PANTHER" id="PTHR45939">
    <property type="entry name" value="PEROXISOMAL MEMBRANE PROTEIN PMP34-RELATED"/>
    <property type="match status" value="1"/>
</dbReference>
<dbReference type="PROSITE" id="PS50920">
    <property type="entry name" value="SOLCAR"/>
    <property type="match status" value="3"/>
</dbReference>
<dbReference type="GO" id="GO:0051724">
    <property type="term" value="F:NAD transmembrane transporter activity"/>
    <property type="evidence" value="ECO:0007669"/>
    <property type="project" value="TreeGrafter"/>
</dbReference>
<feature type="transmembrane region" description="Helical" evidence="11">
    <location>
        <begin position="300"/>
        <end position="324"/>
    </location>
</feature>
<evidence type="ECO:0000256" key="4">
    <source>
        <dbReference type="ARBA" id="ARBA00022692"/>
    </source>
</evidence>
<dbReference type="InterPro" id="IPR052217">
    <property type="entry name" value="Mito/Peroxisomal_Carrier"/>
</dbReference>
<feature type="repeat" description="Solcar" evidence="9">
    <location>
        <begin position="18"/>
        <end position="115"/>
    </location>
</feature>
<dbReference type="GO" id="GO:0005347">
    <property type="term" value="F:ATP transmembrane transporter activity"/>
    <property type="evidence" value="ECO:0007669"/>
    <property type="project" value="TreeGrafter"/>
</dbReference>